<sequence length="70" mass="8446">MQLPKRYNRADICYIVSHKTCLPKKYPLQFQSDLVVRNEDGLSWWRTMESVLTYQTGKEKWKIEAPREKL</sequence>
<dbReference type="AlphaFoldDB" id="T1GA05"/>
<dbReference type="EnsemblMetazoa" id="MESCA000048-RA">
    <property type="protein sequence ID" value="MESCA000048-PA"/>
    <property type="gene ID" value="MESCA000048"/>
</dbReference>
<evidence type="ECO:0000313" key="2">
    <source>
        <dbReference type="Proteomes" id="UP000015102"/>
    </source>
</evidence>
<protein>
    <submittedName>
        <fullName evidence="1">Uncharacterized protein</fullName>
    </submittedName>
</protein>
<proteinExistence type="predicted"/>
<organism evidence="1 2">
    <name type="scientific">Megaselia scalaris</name>
    <name type="common">Humpbacked fly</name>
    <name type="synonym">Phora scalaris</name>
    <dbReference type="NCBI Taxonomy" id="36166"/>
    <lineage>
        <taxon>Eukaryota</taxon>
        <taxon>Metazoa</taxon>
        <taxon>Ecdysozoa</taxon>
        <taxon>Arthropoda</taxon>
        <taxon>Hexapoda</taxon>
        <taxon>Insecta</taxon>
        <taxon>Pterygota</taxon>
        <taxon>Neoptera</taxon>
        <taxon>Endopterygota</taxon>
        <taxon>Diptera</taxon>
        <taxon>Brachycera</taxon>
        <taxon>Muscomorpha</taxon>
        <taxon>Platypezoidea</taxon>
        <taxon>Phoridae</taxon>
        <taxon>Megaseliini</taxon>
        <taxon>Megaselia</taxon>
    </lineage>
</organism>
<dbReference type="EMBL" id="CAQQ02390992">
    <property type="status" value="NOT_ANNOTATED_CDS"/>
    <property type="molecule type" value="Genomic_DNA"/>
</dbReference>
<reference evidence="1" key="2">
    <citation type="submission" date="2015-06" db="UniProtKB">
        <authorList>
            <consortium name="EnsemblMetazoa"/>
        </authorList>
    </citation>
    <scope>IDENTIFICATION</scope>
</reference>
<dbReference type="HOGENOM" id="CLU_2760695_0_0_1"/>
<dbReference type="Proteomes" id="UP000015102">
    <property type="component" value="Unassembled WGS sequence"/>
</dbReference>
<accession>T1GA05</accession>
<keyword evidence="2" id="KW-1185">Reference proteome</keyword>
<name>T1GA05_MEGSC</name>
<dbReference type="EMBL" id="CAQQ02390991">
    <property type="status" value="NOT_ANNOTATED_CDS"/>
    <property type="molecule type" value="Genomic_DNA"/>
</dbReference>
<evidence type="ECO:0000313" key="1">
    <source>
        <dbReference type="EnsemblMetazoa" id="MESCA000048-PA"/>
    </source>
</evidence>
<reference evidence="2" key="1">
    <citation type="submission" date="2013-02" db="EMBL/GenBank/DDBJ databases">
        <authorList>
            <person name="Hughes D."/>
        </authorList>
    </citation>
    <scope>NUCLEOTIDE SEQUENCE</scope>
    <source>
        <strain>Durham</strain>
        <strain evidence="2">NC isolate 2 -- Noor lab</strain>
    </source>
</reference>